<keyword evidence="1" id="KW-0472">Membrane</keyword>
<evidence type="ECO:0000256" key="1">
    <source>
        <dbReference type="SAM" id="Phobius"/>
    </source>
</evidence>
<proteinExistence type="predicted"/>
<organism evidence="2 3">
    <name type="scientific">Rhodopirellula islandica</name>
    <dbReference type="NCBI Taxonomy" id="595434"/>
    <lineage>
        <taxon>Bacteria</taxon>
        <taxon>Pseudomonadati</taxon>
        <taxon>Planctomycetota</taxon>
        <taxon>Planctomycetia</taxon>
        <taxon>Pirellulales</taxon>
        <taxon>Pirellulaceae</taxon>
        <taxon>Rhodopirellula</taxon>
    </lineage>
</organism>
<dbReference type="RefSeq" id="WP_047815773.1">
    <property type="nucleotide sequence ID" value="NZ_LECT01000038.1"/>
</dbReference>
<feature type="transmembrane region" description="Helical" evidence="1">
    <location>
        <begin position="22"/>
        <end position="41"/>
    </location>
</feature>
<keyword evidence="1" id="KW-0812">Transmembrane</keyword>
<dbReference type="SUPFAM" id="SSF49373">
    <property type="entry name" value="Invasin/intimin cell-adhesion fragments"/>
    <property type="match status" value="1"/>
</dbReference>
<dbReference type="InterPro" id="IPR013783">
    <property type="entry name" value="Ig-like_fold"/>
</dbReference>
<dbReference type="AlphaFoldDB" id="A0A0J1B920"/>
<dbReference type="InterPro" id="IPR008964">
    <property type="entry name" value="Invasin/intimin_cell_adhesion"/>
</dbReference>
<keyword evidence="1" id="KW-1133">Transmembrane helix</keyword>
<comment type="caution">
    <text evidence="2">The sequence shown here is derived from an EMBL/GenBank/DDBJ whole genome shotgun (WGS) entry which is preliminary data.</text>
</comment>
<gene>
    <name evidence="2" type="ORF">RISK_004529</name>
</gene>
<dbReference type="InterPro" id="IPR029062">
    <property type="entry name" value="Class_I_gatase-like"/>
</dbReference>
<dbReference type="EMBL" id="LECT01000038">
    <property type="protein sequence ID" value="KLU03217.1"/>
    <property type="molecule type" value="Genomic_DNA"/>
</dbReference>
<evidence type="ECO:0000313" key="3">
    <source>
        <dbReference type="Proteomes" id="UP000036367"/>
    </source>
</evidence>
<evidence type="ECO:0000313" key="2">
    <source>
        <dbReference type="EMBL" id="KLU03217.1"/>
    </source>
</evidence>
<dbReference type="PANTHER" id="PTHR37947">
    <property type="entry name" value="BLL2462 PROTEIN"/>
    <property type="match status" value="1"/>
</dbReference>
<sequence>MNDALNSSDNWTQHLIWGAPEWIVPAGILAVVLAAAIGWSYTRSRASTPIRVLAATLKLIAVALMLMCLLQPMWRGERPRPQANLFPILVDTSQSMQLQDDEEELSRGQKFANELANDSPWRVQLEQTFDVRLFGADARLSRLADIDTLDFNGMQSALQTSIDALSQRLEGRPVAGALLFSDGNLTDSAAAKIGSMDFPFPIFPVLPDSPTTPTDLRLERVSVTQSDFETSPMTVRADVMATGIKNQEVVVQLLNASGTSVEEQTVTIEEDGELQSVTFRFRPEQAGTQFYRVLAFAPSQRQSIRSQIEEGNAWLEGSSGDEATLRNNQRWIDVQPRRGPFRILYLAGRPNWEFKFLRRALQSDAETQLVGLLRIADKEPKFSFRDKGVNSSNPLFAGLGEDEEETREQYDEAVMIRLGVKESEELSKGFPETPEELFGYHGIILDDIEPEFFTQDQMLLLRQFVSLRGGGLLMLGGQESFNDDSFGKTPLGELSPVYAPRNRSDQPAPSGKWSITREGMLQPWQRLRETETAEKMRLSKMPPFRVTHEVGDIKPGAIELAQLESASGQSAPAFVTQRFGKGRTAAMPIGDFWRWSMQKDQNETPTEASDDPAQAWRQMARWLVGEVPRRVELTIQPEGSTGSTHLRVLVRDESYLPMENATVTLNVTGEDGVAIPLTARPDANELGTYTANFVSRESGRFTVSADAKAADQSFIGNDEGGWVSDPGMEETQRLSWNETWLSNLAESTGGEVLRVSDLGNFVSDLPNREIPVTETWVYPLWHQTWVMLLAMACLCGEWGLRRWKGLA</sequence>
<feature type="transmembrane region" description="Helical" evidence="1">
    <location>
        <begin position="53"/>
        <end position="74"/>
    </location>
</feature>
<dbReference type="Gene3D" id="3.40.50.880">
    <property type="match status" value="1"/>
</dbReference>
<dbReference type="PATRIC" id="fig|595434.4.peg.4302"/>
<keyword evidence="3" id="KW-1185">Reference proteome</keyword>
<dbReference type="PANTHER" id="PTHR37947:SF1">
    <property type="entry name" value="BLL2462 PROTEIN"/>
    <property type="match status" value="1"/>
</dbReference>
<dbReference type="Gene3D" id="2.60.40.10">
    <property type="entry name" value="Immunoglobulins"/>
    <property type="match status" value="1"/>
</dbReference>
<dbReference type="SUPFAM" id="SSF52317">
    <property type="entry name" value="Class I glutamine amidotransferase-like"/>
    <property type="match status" value="1"/>
</dbReference>
<accession>A0A0J1B920</accession>
<dbReference type="STRING" id="595434.RISK_004529"/>
<protein>
    <submittedName>
        <fullName evidence="2">Threonine dehydrogenase</fullName>
    </submittedName>
</protein>
<name>A0A0J1B920_RHOIS</name>
<dbReference type="OrthoDB" id="9781333at2"/>
<reference evidence="2" key="1">
    <citation type="submission" date="2015-05" db="EMBL/GenBank/DDBJ databases">
        <title>Permanent draft genome of Rhodopirellula islandicus K833.</title>
        <authorList>
            <person name="Kizina J."/>
            <person name="Richter M."/>
            <person name="Glockner F.O."/>
            <person name="Harder J."/>
        </authorList>
    </citation>
    <scope>NUCLEOTIDE SEQUENCE [LARGE SCALE GENOMIC DNA]</scope>
    <source>
        <strain evidence="2">K833</strain>
    </source>
</reference>
<dbReference type="Proteomes" id="UP000036367">
    <property type="component" value="Unassembled WGS sequence"/>
</dbReference>